<dbReference type="EMBL" id="MOBN01000025">
    <property type="protein sequence ID" value="RON26602.1"/>
    <property type="molecule type" value="Genomic_DNA"/>
</dbReference>
<gene>
    <name evidence="1" type="ORF">BK663_14630</name>
</gene>
<dbReference type="CDD" id="cd00156">
    <property type="entry name" value="REC"/>
    <property type="match status" value="1"/>
</dbReference>
<name>A0A423IMC1_9PSED</name>
<dbReference type="AlphaFoldDB" id="A0A423IMC1"/>
<protein>
    <submittedName>
        <fullName evidence="1">Response regulator</fullName>
    </submittedName>
</protein>
<dbReference type="Gene3D" id="3.40.50.2300">
    <property type="match status" value="1"/>
</dbReference>
<reference evidence="1 2" key="1">
    <citation type="submission" date="2016-10" db="EMBL/GenBank/DDBJ databases">
        <title>Comparative genome analysis of multiple Pseudomonas spp. focuses on biocontrol and plant growth promoting traits.</title>
        <authorList>
            <person name="Tao X.-Y."/>
            <person name="Taylor C.G."/>
        </authorList>
    </citation>
    <scope>NUCLEOTIDE SEQUENCE [LARGE SCALE GENOMIC DNA]</scope>
    <source>
        <strain evidence="1 2">48C10</strain>
    </source>
</reference>
<sequence>MNLDFGILWIEDSFSPEEEASLKRRVRETGFIARIENILNSKGIEDLARTHNLYHKYDIILLDYKLKDENGDAIAPKIRQLFPSTTILFYSGSVDEAELRRKMADKQVEGVYCSARTRFINRTGALIEQTARSLDRLSGMRGLAMRVVAECDQIMKEAILYMSNNDPDAAKRLSELDSDVLDFMKSMQNSYEASLPNGIEGRLSTRAVDSAKLFSHFRRLTRVATNNPDNFKLDAVQVDRIRELRTSSAQYNNDVLHKRNVLGHAIEVRGSDGWVLQGNSEINVGDFPDIRRVFAHYIDALREIGDILIPTDERAE</sequence>
<comment type="caution">
    <text evidence="1">The sequence shown here is derived from an EMBL/GenBank/DDBJ whole genome shotgun (WGS) entry which is preliminary data.</text>
</comment>
<dbReference type="InterPro" id="IPR011006">
    <property type="entry name" value="CheY-like_superfamily"/>
</dbReference>
<accession>A0A423IMC1</accession>
<dbReference type="SUPFAM" id="SSF52172">
    <property type="entry name" value="CheY-like"/>
    <property type="match status" value="1"/>
</dbReference>
<proteinExistence type="predicted"/>
<evidence type="ECO:0000313" key="2">
    <source>
        <dbReference type="Proteomes" id="UP000284168"/>
    </source>
</evidence>
<organism evidence="1 2">
    <name type="scientific">Pseudomonas lini</name>
    <dbReference type="NCBI Taxonomy" id="163011"/>
    <lineage>
        <taxon>Bacteria</taxon>
        <taxon>Pseudomonadati</taxon>
        <taxon>Pseudomonadota</taxon>
        <taxon>Gammaproteobacteria</taxon>
        <taxon>Pseudomonadales</taxon>
        <taxon>Pseudomonadaceae</taxon>
        <taxon>Pseudomonas</taxon>
    </lineage>
</organism>
<dbReference type="RefSeq" id="WP_123720938.1">
    <property type="nucleotide sequence ID" value="NZ_MOBN01000025.1"/>
</dbReference>
<dbReference type="Proteomes" id="UP000284168">
    <property type="component" value="Unassembled WGS sequence"/>
</dbReference>
<evidence type="ECO:0000313" key="1">
    <source>
        <dbReference type="EMBL" id="RON26602.1"/>
    </source>
</evidence>